<accession>A0A8R1I978</accession>
<feature type="region of interest" description="Disordered" evidence="1">
    <location>
        <begin position="152"/>
        <end position="260"/>
    </location>
</feature>
<dbReference type="AlphaFoldDB" id="A0A8R1I978"/>
<reference evidence="3" key="1">
    <citation type="submission" date="2010-08" db="EMBL/GenBank/DDBJ databases">
        <authorList>
            <consortium name="Caenorhabditis japonica Sequencing Consortium"/>
            <person name="Wilson R.K."/>
        </authorList>
    </citation>
    <scope>NUCLEOTIDE SEQUENCE [LARGE SCALE GENOMIC DNA]</scope>
    <source>
        <strain evidence="3">DF5081</strain>
    </source>
</reference>
<evidence type="ECO:0000256" key="1">
    <source>
        <dbReference type="SAM" id="MobiDB-lite"/>
    </source>
</evidence>
<feature type="compositionally biased region" description="Basic and acidic residues" evidence="1">
    <location>
        <begin position="181"/>
        <end position="198"/>
    </location>
</feature>
<protein>
    <submittedName>
        <fullName evidence="2">Uncharacterized protein</fullName>
    </submittedName>
</protein>
<evidence type="ECO:0000313" key="3">
    <source>
        <dbReference type="Proteomes" id="UP000005237"/>
    </source>
</evidence>
<organism evidence="2 3">
    <name type="scientific">Caenorhabditis japonica</name>
    <dbReference type="NCBI Taxonomy" id="281687"/>
    <lineage>
        <taxon>Eukaryota</taxon>
        <taxon>Metazoa</taxon>
        <taxon>Ecdysozoa</taxon>
        <taxon>Nematoda</taxon>
        <taxon>Chromadorea</taxon>
        <taxon>Rhabditida</taxon>
        <taxon>Rhabditina</taxon>
        <taxon>Rhabditomorpha</taxon>
        <taxon>Rhabditoidea</taxon>
        <taxon>Rhabditidae</taxon>
        <taxon>Peloderinae</taxon>
        <taxon>Caenorhabditis</taxon>
    </lineage>
</organism>
<dbReference type="EnsemblMetazoa" id="CJA24592.1">
    <property type="protein sequence ID" value="CJA24592.1"/>
    <property type="gene ID" value="WBGene00180164"/>
</dbReference>
<name>A0A8R1I978_CAEJA</name>
<sequence length="260" mass="29824">MRIYDRKSSESRDSQRKLQCFTTGQETLINIVAGLKEKHAVAEDIVRQQAEVEGCLDTLSKHQRMDRRRTTTGSMIGVEAQAPSPRSERFGEHFIYEEQGDLNEHGSVASNTVQEQLNLSRNARPAEQHGQSLHEELLRVKLAAVEQQQKNLKKEKDEFEKQKAREKAELDKQKANLVQFKARELKTEDSGTDNEQRSKSRKSRAQHRDQNEYRSNEKKKGERKIKTSIPFTTDDSQFGASSDDYGTDYEASVYDTAKES</sequence>
<dbReference type="Proteomes" id="UP000005237">
    <property type="component" value="Unassembled WGS sequence"/>
</dbReference>
<proteinExistence type="predicted"/>
<feature type="compositionally biased region" description="Basic and acidic residues" evidence="1">
    <location>
        <begin position="152"/>
        <end position="174"/>
    </location>
</feature>
<evidence type="ECO:0000313" key="2">
    <source>
        <dbReference type="EnsemblMetazoa" id="CJA24592.1"/>
    </source>
</evidence>
<keyword evidence="3" id="KW-1185">Reference proteome</keyword>
<reference evidence="2" key="2">
    <citation type="submission" date="2022-06" db="UniProtKB">
        <authorList>
            <consortium name="EnsemblMetazoa"/>
        </authorList>
    </citation>
    <scope>IDENTIFICATION</scope>
    <source>
        <strain evidence="2">DF5081</strain>
    </source>
</reference>
<feature type="compositionally biased region" description="Polar residues" evidence="1">
    <location>
        <begin position="229"/>
        <end position="240"/>
    </location>
</feature>
<feature type="compositionally biased region" description="Basic and acidic residues" evidence="1">
    <location>
        <begin position="206"/>
        <end position="220"/>
    </location>
</feature>